<reference evidence="3" key="1">
    <citation type="submission" date="2020-05" db="EMBL/GenBank/DDBJ databases">
        <title>Frigoriglobus tundricola gen. nov., sp. nov., a psychrotolerant cellulolytic planctomycete of the family Gemmataceae with two divergent copies of 16S rRNA gene.</title>
        <authorList>
            <person name="Kulichevskaya I.S."/>
            <person name="Ivanova A.A."/>
            <person name="Naumoff D.G."/>
            <person name="Beletsky A.V."/>
            <person name="Rijpstra W.I.C."/>
            <person name="Sinninghe Damste J.S."/>
            <person name="Mardanov A.V."/>
            <person name="Ravin N.V."/>
            <person name="Dedysh S.N."/>
        </authorList>
    </citation>
    <scope>NUCLEOTIDE SEQUENCE [LARGE SCALE GENOMIC DNA]</scope>
    <source>
        <strain evidence="3">PL17</strain>
    </source>
</reference>
<gene>
    <name evidence="2" type="ORF">FTUN_4257</name>
</gene>
<accession>A0A6M5YRS6</accession>
<dbReference type="Proteomes" id="UP000503447">
    <property type="component" value="Chromosome"/>
</dbReference>
<sequence>MSRRYRAPTVNRAVLAEPGFDSLPALVEANRKQLDRADVIAGGIALRELRARARREVLELAREASRDRDGANQSVTAHVAGPLSPDRGSLPERGSPDAPLILAGHQPELAHPGVWVKNFALNGLARKLGGVPLNLVVDNDTLKSAALRFPVVHDRDPSAVRLESLAFDAFSGEVPYEDRRIEAPGEFDSFADRARPLWGNWGYEPLLPRVWSGAVRRAPAALVGARFTAARRHYEREWGCHNLELPVSRLAQTDAFGRFARHVLNDLPRFRAVYNAAVRTYREANGIRSANHPAPDLAAGEAPFWVRTSEGKRQRATPTSAGRLLRPRALTLTLFARVCLGDFFIHGIGGGKYDEVTDAIIRDYFEIEPPAYQVLSATLHLPLAAFPSAPDDRTRAERRVRDLFWNPQRYLSAEQRANPDVKALVEAHAALARSEPPHGRHLERKEWFRALQRIESALRPLVADQMPEAEAELARVRSEVEANSVLQRRDYAWVLYPEETLRPFLQGFL</sequence>
<dbReference type="EMBL" id="CP053452">
    <property type="protein sequence ID" value="QJW96698.1"/>
    <property type="molecule type" value="Genomic_DNA"/>
</dbReference>
<proteinExistence type="predicted"/>
<keyword evidence="3" id="KW-1185">Reference proteome</keyword>
<feature type="region of interest" description="Disordered" evidence="1">
    <location>
        <begin position="63"/>
        <end position="97"/>
    </location>
</feature>
<dbReference type="RefSeq" id="WP_171472227.1">
    <property type="nucleotide sequence ID" value="NZ_CP053452.2"/>
</dbReference>
<organism evidence="2 3">
    <name type="scientific">Frigoriglobus tundricola</name>
    <dbReference type="NCBI Taxonomy" id="2774151"/>
    <lineage>
        <taxon>Bacteria</taxon>
        <taxon>Pseudomonadati</taxon>
        <taxon>Planctomycetota</taxon>
        <taxon>Planctomycetia</taxon>
        <taxon>Gemmatales</taxon>
        <taxon>Gemmataceae</taxon>
        <taxon>Frigoriglobus</taxon>
    </lineage>
</organism>
<protein>
    <submittedName>
        <fullName evidence="2">Uncharacterized protein</fullName>
    </submittedName>
</protein>
<name>A0A6M5YRS6_9BACT</name>
<dbReference type="AlphaFoldDB" id="A0A6M5YRS6"/>
<evidence type="ECO:0000313" key="2">
    <source>
        <dbReference type="EMBL" id="QJW96698.1"/>
    </source>
</evidence>
<evidence type="ECO:0000313" key="3">
    <source>
        <dbReference type="Proteomes" id="UP000503447"/>
    </source>
</evidence>
<evidence type="ECO:0000256" key="1">
    <source>
        <dbReference type="SAM" id="MobiDB-lite"/>
    </source>
</evidence>
<dbReference type="KEGG" id="ftj:FTUN_4257"/>